<accession>A0A433Y6E1</accession>
<reference evidence="1 2" key="1">
    <citation type="submission" date="2018-12" db="EMBL/GenBank/DDBJ databases">
        <authorList>
            <person name="Sun L."/>
            <person name="Chen Z."/>
        </authorList>
    </citation>
    <scope>NUCLEOTIDE SEQUENCE [LARGE SCALE GENOMIC DNA]</scope>
    <source>
        <strain evidence="1 2">DSM 15890</strain>
    </source>
</reference>
<evidence type="ECO:0008006" key="3">
    <source>
        <dbReference type="Google" id="ProtNLM"/>
    </source>
</evidence>
<evidence type="ECO:0000313" key="2">
    <source>
        <dbReference type="Proteomes" id="UP000279446"/>
    </source>
</evidence>
<evidence type="ECO:0000313" key="1">
    <source>
        <dbReference type="EMBL" id="RUT44485.1"/>
    </source>
</evidence>
<proteinExistence type="predicted"/>
<keyword evidence="2" id="KW-1185">Reference proteome</keyword>
<dbReference type="AlphaFoldDB" id="A0A433Y6E1"/>
<protein>
    <recommendedName>
        <fullName evidence="3">DUF2187 domain-containing protein</fullName>
    </recommendedName>
</protein>
<name>A0A433Y6E1_9BACL</name>
<dbReference type="Proteomes" id="UP000279446">
    <property type="component" value="Unassembled WGS sequence"/>
</dbReference>
<comment type="caution">
    <text evidence="1">The sequence shown here is derived from an EMBL/GenBank/DDBJ whole genome shotgun (WGS) entry which is preliminary data.</text>
</comment>
<gene>
    <name evidence="1" type="ORF">EJP82_17890</name>
</gene>
<dbReference type="EMBL" id="RZNY01000015">
    <property type="protein sequence ID" value="RUT44485.1"/>
    <property type="molecule type" value="Genomic_DNA"/>
</dbReference>
<organism evidence="1 2">
    <name type="scientific">Paenibacillus anaericanus</name>
    <dbReference type="NCBI Taxonomy" id="170367"/>
    <lineage>
        <taxon>Bacteria</taxon>
        <taxon>Bacillati</taxon>
        <taxon>Bacillota</taxon>
        <taxon>Bacilli</taxon>
        <taxon>Bacillales</taxon>
        <taxon>Paenibacillaceae</taxon>
        <taxon>Paenibacillus</taxon>
    </lineage>
</organism>
<sequence length="64" mass="7364">MDEILKSKIGEIFTLSTGERVRVVNGFSCYEADYLEIMNIGDASEKVYRINITDMRILKSPDFK</sequence>